<reference evidence="3 4" key="1">
    <citation type="submission" date="2020-06" db="EMBL/GenBank/DDBJ databases">
        <title>Acidovorax antarctica sp. nov., isolated from Corinth ice sheet soil, Antarctic Fields Peninsula.</title>
        <authorList>
            <person name="Xu Q."/>
            <person name="Peng F."/>
        </authorList>
    </citation>
    <scope>NUCLEOTIDE SEQUENCE [LARGE SCALE GENOMIC DNA]</scope>
    <source>
        <strain evidence="3 4">16-35-5</strain>
        <plasmid evidence="3 4">unnamed1</plasmid>
    </source>
</reference>
<organism evidence="3 4">
    <name type="scientific">Comamonas antarctica</name>
    <dbReference type="NCBI Taxonomy" id="2743470"/>
    <lineage>
        <taxon>Bacteria</taxon>
        <taxon>Pseudomonadati</taxon>
        <taxon>Pseudomonadota</taxon>
        <taxon>Betaproteobacteria</taxon>
        <taxon>Burkholderiales</taxon>
        <taxon>Comamonadaceae</taxon>
        <taxon>Comamonas</taxon>
    </lineage>
</organism>
<dbReference type="InterPro" id="IPR001753">
    <property type="entry name" value="Enoyl-CoA_hydra/iso"/>
</dbReference>
<dbReference type="PANTHER" id="PTHR43802">
    <property type="entry name" value="ENOYL-COA HYDRATASE"/>
    <property type="match status" value="1"/>
</dbReference>
<dbReference type="GO" id="GO:0016853">
    <property type="term" value="F:isomerase activity"/>
    <property type="evidence" value="ECO:0007669"/>
    <property type="project" value="UniProtKB-KW"/>
</dbReference>
<dbReference type="PROSITE" id="PS00166">
    <property type="entry name" value="ENOYL_COA_HYDRATASE"/>
    <property type="match status" value="1"/>
</dbReference>
<name>A0A6N1X877_9BURK</name>
<evidence type="ECO:0000313" key="4">
    <source>
        <dbReference type="Proteomes" id="UP000509579"/>
    </source>
</evidence>
<evidence type="ECO:0000256" key="2">
    <source>
        <dbReference type="RuleBase" id="RU003707"/>
    </source>
</evidence>
<dbReference type="CDD" id="cd06558">
    <property type="entry name" value="crotonase-like"/>
    <property type="match status" value="1"/>
</dbReference>
<dbReference type="AlphaFoldDB" id="A0A6N1X877"/>
<accession>A0A6N1X877</accession>
<dbReference type="Proteomes" id="UP000509579">
    <property type="component" value="Plasmid unnamed1"/>
</dbReference>
<comment type="similarity">
    <text evidence="1 2">Belongs to the enoyl-CoA hydratase/isomerase family.</text>
</comment>
<evidence type="ECO:0000313" key="3">
    <source>
        <dbReference type="EMBL" id="QKV55571.1"/>
    </source>
</evidence>
<geneLocation type="plasmid" evidence="3 4">
    <name>unnamed1</name>
</geneLocation>
<proteinExistence type="inferred from homology"/>
<sequence length="266" mass="29256">MPAILVERVGSTAVLTLNRPEARNALDYQMRSELAQAVPQLRDDPQVKAIVITGAGKHFCAGGDVKILAEAQAAERDVFEGRERILNIHRWFNELIDIEKPVIAAIDGVAFGAGLSFALCADFVLATPRATFCAVFSRIGYVPDMAAMYLLPRAVGLSTAKELVFTGRVVDTDEARRMGLVHRIVDGDLRQAALELAARFEQAPAGAIGLAKSIMNRAFESERHSVCAQEAMAQAMCRESRFHQQAVQRFIDKQPALYSWPTEDKQ</sequence>
<dbReference type="KEGG" id="aant:HUK68_21920"/>
<keyword evidence="3" id="KW-0413">Isomerase</keyword>
<keyword evidence="3" id="KW-0614">Plasmid</keyword>
<evidence type="ECO:0000256" key="1">
    <source>
        <dbReference type="ARBA" id="ARBA00005254"/>
    </source>
</evidence>
<dbReference type="Gene3D" id="3.90.226.10">
    <property type="entry name" value="2-enoyl-CoA Hydratase, Chain A, domain 1"/>
    <property type="match status" value="1"/>
</dbReference>
<dbReference type="InterPro" id="IPR018376">
    <property type="entry name" value="Enoyl-CoA_hyd/isom_CS"/>
</dbReference>
<dbReference type="PANTHER" id="PTHR43802:SF1">
    <property type="entry name" value="IP11341P-RELATED"/>
    <property type="match status" value="1"/>
</dbReference>
<protein>
    <submittedName>
        <fullName evidence="3">Enoyl-CoA hydratase/isomerase family protein</fullName>
    </submittedName>
</protein>
<keyword evidence="4" id="KW-1185">Reference proteome</keyword>
<dbReference type="RefSeq" id="WP_175506357.1">
    <property type="nucleotide sequence ID" value="NZ_CP054841.1"/>
</dbReference>
<gene>
    <name evidence="3" type="ORF">HUK68_21920</name>
</gene>
<dbReference type="Pfam" id="PF00378">
    <property type="entry name" value="ECH_1"/>
    <property type="match status" value="1"/>
</dbReference>
<dbReference type="SUPFAM" id="SSF52096">
    <property type="entry name" value="ClpP/crotonase"/>
    <property type="match status" value="1"/>
</dbReference>
<dbReference type="EMBL" id="CP054841">
    <property type="protein sequence ID" value="QKV55571.1"/>
    <property type="molecule type" value="Genomic_DNA"/>
</dbReference>
<dbReference type="InterPro" id="IPR029045">
    <property type="entry name" value="ClpP/crotonase-like_dom_sf"/>
</dbReference>